<gene>
    <name evidence="2" type="ORF">F511_38575</name>
</gene>
<sequence length="215" mass="23385">MKFRVVRTNQYNQDLRLIHSTNGNHLESPKEGSSIDHQIGGAGFSWRNSLDCYQLQVGFVGVENIVSAVELEPFCRSETRQLFSFLELLGKSFFSVLRSVLVVNTCVGVWNLSRVLPCVGPKKSNAIIGVVTIGFECLPPSYNGLMGSEDHGPMISPVDTPCGCVGPEKFNAIIGVVTIGFECLPPSYDGLTDSEDHGPMISPVDTPCGYRGSLR</sequence>
<dbReference type="Proteomes" id="UP000250235">
    <property type="component" value="Unassembled WGS sequence"/>
</dbReference>
<proteinExistence type="predicted"/>
<evidence type="ECO:0000313" key="2">
    <source>
        <dbReference type="EMBL" id="KZV40150.1"/>
    </source>
</evidence>
<organism evidence="2 3">
    <name type="scientific">Dorcoceras hygrometricum</name>
    <dbReference type="NCBI Taxonomy" id="472368"/>
    <lineage>
        <taxon>Eukaryota</taxon>
        <taxon>Viridiplantae</taxon>
        <taxon>Streptophyta</taxon>
        <taxon>Embryophyta</taxon>
        <taxon>Tracheophyta</taxon>
        <taxon>Spermatophyta</taxon>
        <taxon>Magnoliopsida</taxon>
        <taxon>eudicotyledons</taxon>
        <taxon>Gunneridae</taxon>
        <taxon>Pentapetalae</taxon>
        <taxon>asterids</taxon>
        <taxon>lamiids</taxon>
        <taxon>Lamiales</taxon>
        <taxon>Gesneriaceae</taxon>
        <taxon>Didymocarpoideae</taxon>
        <taxon>Trichosporeae</taxon>
        <taxon>Loxocarpinae</taxon>
        <taxon>Dorcoceras</taxon>
    </lineage>
</organism>
<evidence type="ECO:0000256" key="1">
    <source>
        <dbReference type="SAM" id="MobiDB-lite"/>
    </source>
</evidence>
<keyword evidence="3" id="KW-1185">Reference proteome</keyword>
<protein>
    <submittedName>
        <fullName evidence="2">Uncharacterized protein</fullName>
    </submittedName>
</protein>
<name>A0A2Z7C6U0_9LAMI</name>
<evidence type="ECO:0000313" key="3">
    <source>
        <dbReference type="Proteomes" id="UP000250235"/>
    </source>
</evidence>
<feature type="region of interest" description="Disordered" evidence="1">
    <location>
        <begin position="194"/>
        <end position="215"/>
    </location>
</feature>
<accession>A0A2Z7C6U0</accession>
<dbReference type="EMBL" id="KV000517">
    <property type="protein sequence ID" value="KZV40150.1"/>
    <property type="molecule type" value="Genomic_DNA"/>
</dbReference>
<reference evidence="2 3" key="1">
    <citation type="journal article" date="2015" name="Proc. Natl. Acad. Sci. U.S.A.">
        <title>The resurrection genome of Boea hygrometrica: A blueprint for survival of dehydration.</title>
        <authorList>
            <person name="Xiao L."/>
            <person name="Yang G."/>
            <person name="Zhang L."/>
            <person name="Yang X."/>
            <person name="Zhao S."/>
            <person name="Ji Z."/>
            <person name="Zhou Q."/>
            <person name="Hu M."/>
            <person name="Wang Y."/>
            <person name="Chen M."/>
            <person name="Xu Y."/>
            <person name="Jin H."/>
            <person name="Xiao X."/>
            <person name="Hu G."/>
            <person name="Bao F."/>
            <person name="Hu Y."/>
            <person name="Wan P."/>
            <person name="Li L."/>
            <person name="Deng X."/>
            <person name="Kuang T."/>
            <person name="Xiang C."/>
            <person name="Zhu J.K."/>
            <person name="Oliver M.J."/>
            <person name="He Y."/>
        </authorList>
    </citation>
    <scope>NUCLEOTIDE SEQUENCE [LARGE SCALE GENOMIC DNA]</scope>
    <source>
        <strain evidence="3">cv. XS01</strain>
    </source>
</reference>
<dbReference type="AlphaFoldDB" id="A0A2Z7C6U0"/>